<dbReference type="PANTHER" id="PTHR19143">
    <property type="entry name" value="FIBRINOGEN/TENASCIN/ANGIOPOEITIN"/>
    <property type="match status" value="1"/>
</dbReference>
<dbReference type="InterPro" id="IPR002181">
    <property type="entry name" value="Fibrinogen_a/b/g_C_dom"/>
</dbReference>
<dbReference type="Pfam" id="PF00147">
    <property type="entry name" value="Fibrinogen_C"/>
    <property type="match status" value="1"/>
</dbReference>
<dbReference type="InterPro" id="IPR036056">
    <property type="entry name" value="Fibrinogen-like_C"/>
</dbReference>
<protein>
    <submittedName>
        <fullName evidence="2">Fibrinogen-like protein 1,Fibrinogen-like protein A,Ficolin-2,Tenascin-R,Ficolin-3,Ficolin-1,Angiopoietin-4</fullName>
    </submittedName>
</protein>
<dbReference type="Proteomes" id="UP000507470">
    <property type="component" value="Unassembled WGS sequence"/>
</dbReference>
<dbReference type="OrthoDB" id="6094292at2759"/>
<dbReference type="EMBL" id="CACVKT020004598">
    <property type="protein sequence ID" value="CAC5390727.1"/>
    <property type="molecule type" value="Genomic_DNA"/>
</dbReference>
<dbReference type="PROSITE" id="PS51406">
    <property type="entry name" value="FIBRINOGEN_C_2"/>
    <property type="match status" value="1"/>
</dbReference>
<gene>
    <name evidence="2" type="ORF">MCOR_25806</name>
</gene>
<keyword evidence="3" id="KW-1185">Reference proteome</keyword>
<evidence type="ECO:0000313" key="2">
    <source>
        <dbReference type="EMBL" id="CAC5390727.1"/>
    </source>
</evidence>
<dbReference type="AlphaFoldDB" id="A0A6J8C7N5"/>
<dbReference type="InterPro" id="IPR050373">
    <property type="entry name" value="Fibrinogen_C-term_domain"/>
</dbReference>
<name>A0A6J8C7N5_MYTCO</name>
<dbReference type="Gene3D" id="3.90.215.10">
    <property type="entry name" value="Gamma Fibrinogen, chain A, domain 1"/>
    <property type="match status" value="1"/>
</dbReference>
<evidence type="ECO:0000259" key="1">
    <source>
        <dbReference type="PROSITE" id="PS51406"/>
    </source>
</evidence>
<reference evidence="2 3" key="1">
    <citation type="submission" date="2020-06" db="EMBL/GenBank/DDBJ databases">
        <authorList>
            <person name="Li R."/>
            <person name="Bekaert M."/>
        </authorList>
    </citation>
    <scope>NUCLEOTIDE SEQUENCE [LARGE SCALE GENOMIC DNA]</scope>
    <source>
        <strain evidence="3">wild</strain>
    </source>
</reference>
<sequence length="175" mass="20354">MDLNKEKLDKILGIISDIKYNGHGILPKECKDITNRVPGLETVYPDGYRNVYVQCEEGGWTVIQNRYDGSVEFHRNWNDYENGFGDIHEEFWLGNKNIAQLTSEGNHELRIDVEDWDGNKRYAVYRNFSIGDAPTKYRLNIGDYSGNAGNGMGFFYGMKFTTYDQDNDIFWYQLC</sequence>
<dbReference type="InterPro" id="IPR014716">
    <property type="entry name" value="Fibrinogen_a/b/g_C_1"/>
</dbReference>
<dbReference type="SMART" id="SM00186">
    <property type="entry name" value="FBG"/>
    <property type="match status" value="1"/>
</dbReference>
<evidence type="ECO:0000313" key="3">
    <source>
        <dbReference type="Proteomes" id="UP000507470"/>
    </source>
</evidence>
<dbReference type="SUPFAM" id="SSF56496">
    <property type="entry name" value="Fibrinogen C-terminal domain-like"/>
    <property type="match status" value="1"/>
</dbReference>
<organism evidence="2 3">
    <name type="scientific">Mytilus coruscus</name>
    <name type="common">Sea mussel</name>
    <dbReference type="NCBI Taxonomy" id="42192"/>
    <lineage>
        <taxon>Eukaryota</taxon>
        <taxon>Metazoa</taxon>
        <taxon>Spiralia</taxon>
        <taxon>Lophotrochozoa</taxon>
        <taxon>Mollusca</taxon>
        <taxon>Bivalvia</taxon>
        <taxon>Autobranchia</taxon>
        <taxon>Pteriomorphia</taxon>
        <taxon>Mytilida</taxon>
        <taxon>Mytiloidea</taxon>
        <taxon>Mytilidae</taxon>
        <taxon>Mytilinae</taxon>
        <taxon>Mytilus</taxon>
    </lineage>
</organism>
<accession>A0A6J8C7N5</accession>
<dbReference type="GO" id="GO:0005615">
    <property type="term" value="C:extracellular space"/>
    <property type="evidence" value="ECO:0007669"/>
    <property type="project" value="TreeGrafter"/>
</dbReference>
<proteinExistence type="predicted"/>
<feature type="domain" description="Fibrinogen C-terminal" evidence="1">
    <location>
        <begin position="21"/>
        <end position="175"/>
    </location>
</feature>